<organism evidence="4 5">
    <name type="scientific">Zophobihabitans entericus</name>
    <dbReference type="NCBI Taxonomy" id="1635327"/>
    <lineage>
        <taxon>Bacteria</taxon>
        <taxon>Pseudomonadati</taxon>
        <taxon>Pseudomonadota</taxon>
        <taxon>Gammaproteobacteria</taxon>
        <taxon>Orbales</taxon>
        <taxon>Orbaceae</taxon>
        <taxon>Zophobihabitans</taxon>
    </lineage>
</organism>
<dbReference type="NCBIfam" id="NF008018">
    <property type="entry name" value="PRK10748.1"/>
    <property type="match status" value="1"/>
</dbReference>
<gene>
    <name evidence="4" type="primary">yigB</name>
    <name evidence="4" type="ORF">IPMB12_06045</name>
</gene>
<keyword evidence="2 4" id="KW-0378">Hydrolase</keyword>
<name>A0A6G9IAM8_9GAMM</name>
<dbReference type="Gene3D" id="1.20.120.1600">
    <property type="match status" value="1"/>
</dbReference>
<dbReference type="FunCoup" id="A0A6G9IAM8">
    <property type="interactions" value="143"/>
</dbReference>
<evidence type="ECO:0000256" key="1">
    <source>
        <dbReference type="ARBA" id="ARBA00001946"/>
    </source>
</evidence>
<dbReference type="PRINTS" id="PR00413">
    <property type="entry name" value="HADHALOGNASE"/>
</dbReference>
<dbReference type="GO" id="GO:0043726">
    <property type="term" value="F:5-amino-6-(5-phosphoribitylamino)uracil phosphatase activity"/>
    <property type="evidence" value="ECO:0007669"/>
    <property type="project" value="UniProtKB-EC"/>
</dbReference>
<accession>A0A6G9IAM8</accession>
<proteinExistence type="predicted"/>
<dbReference type="InterPro" id="IPR023214">
    <property type="entry name" value="HAD_sf"/>
</dbReference>
<evidence type="ECO:0000256" key="2">
    <source>
        <dbReference type="ARBA" id="ARBA00022801"/>
    </source>
</evidence>
<dbReference type="EMBL" id="CP050253">
    <property type="protein sequence ID" value="QIQ21285.1"/>
    <property type="molecule type" value="Genomic_DNA"/>
</dbReference>
<evidence type="ECO:0000256" key="3">
    <source>
        <dbReference type="ARBA" id="ARBA00022842"/>
    </source>
</evidence>
<keyword evidence="5" id="KW-1185">Reference proteome</keyword>
<dbReference type="Gene3D" id="3.40.50.1000">
    <property type="entry name" value="HAD superfamily/HAD-like"/>
    <property type="match status" value="1"/>
</dbReference>
<dbReference type="SFLD" id="SFLDS00003">
    <property type="entry name" value="Haloacid_Dehalogenase"/>
    <property type="match status" value="1"/>
</dbReference>
<comment type="cofactor">
    <cofactor evidence="1">
        <name>Mg(2+)</name>
        <dbReference type="ChEBI" id="CHEBI:18420"/>
    </cofactor>
</comment>
<dbReference type="RefSeq" id="WP_166915945.1">
    <property type="nucleotide sequence ID" value="NZ_CP050253.1"/>
</dbReference>
<keyword evidence="3" id="KW-0460">Magnesium</keyword>
<reference evidence="4 5" key="1">
    <citation type="submission" date="2020-03" db="EMBL/GenBank/DDBJ databases">
        <title>Complete genome sequence of Orbus sp. IPMB12 (BCRC 80908).</title>
        <authorList>
            <person name="Lo W.-S."/>
            <person name="Chang T.-H."/>
            <person name="Kuo C.-H."/>
        </authorList>
    </citation>
    <scope>NUCLEOTIDE SEQUENCE [LARGE SCALE GENOMIC DNA]</scope>
    <source>
        <strain evidence="4 5">IPMB12</strain>
    </source>
</reference>
<dbReference type="Proteomes" id="UP000501168">
    <property type="component" value="Chromosome"/>
</dbReference>
<sequence length="237" mass="27033">MHFYRSLKTIKALTFDLDDTLYDNVPVMMKADQELMLHLQQHAPLQTLQLAEFNAIKHGLLETEPDLYQDVVQWRIQTLQTLFALHGFLQHEVLTFADEAMNNFMYWRHQIAVPQNTFQVLDKLAEKYPLAVITNGNVDVTKVGLGHYFKFSLRGGVDGHSKPATDIFHVAAKRLGVLAENIMHVGDHLNADVEGAISSGMQSCWINIFKQNIYHMNEARVLPHVEISELAELNNLL</sequence>
<dbReference type="KEGG" id="orb:IPMB12_06045"/>
<dbReference type="NCBIfam" id="TIGR01549">
    <property type="entry name" value="HAD-SF-IA-v1"/>
    <property type="match status" value="1"/>
</dbReference>
<protein>
    <submittedName>
        <fullName evidence="4">5-amino-6-(5-phospho-D-ribitylamino)uracil phosphatase YigB</fullName>
        <ecNumber evidence="4">3.1.3.104</ecNumber>
    </submittedName>
</protein>
<dbReference type="InterPro" id="IPR051400">
    <property type="entry name" value="HAD-like_hydrolase"/>
</dbReference>
<evidence type="ECO:0000313" key="5">
    <source>
        <dbReference type="Proteomes" id="UP000501168"/>
    </source>
</evidence>
<evidence type="ECO:0000313" key="4">
    <source>
        <dbReference type="EMBL" id="QIQ21285.1"/>
    </source>
</evidence>
<dbReference type="EC" id="3.1.3.104" evidence="4"/>
<dbReference type="Pfam" id="PF00702">
    <property type="entry name" value="Hydrolase"/>
    <property type="match status" value="1"/>
</dbReference>
<dbReference type="InterPro" id="IPR006439">
    <property type="entry name" value="HAD-SF_hydro_IA"/>
</dbReference>
<dbReference type="PANTHER" id="PTHR46470:SF4">
    <property type="entry name" value="5-AMINO-6-(5-PHOSPHO-D-RIBITYLAMINO)URACIL PHOSPHATASE YIGB"/>
    <property type="match status" value="1"/>
</dbReference>
<dbReference type="SFLD" id="SFLDG01129">
    <property type="entry name" value="C1.5:_HAD__Beta-PGM__Phosphata"/>
    <property type="match status" value="1"/>
</dbReference>
<dbReference type="InterPro" id="IPR036412">
    <property type="entry name" value="HAD-like_sf"/>
</dbReference>
<dbReference type="AlphaFoldDB" id="A0A6G9IAM8"/>
<dbReference type="InParanoid" id="A0A6G9IAM8"/>
<dbReference type="PANTHER" id="PTHR46470">
    <property type="entry name" value="N-ACYLNEURAMINATE-9-PHOSPHATASE"/>
    <property type="match status" value="1"/>
</dbReference>
<dbReference type="GO" id="GO:0009231">
    <property type="term" value="P:riboflavin biosynthetic process"/>
    <property type="evidence" value="ECO:0007669"/>
    <property type="project" value="TreeGrafter"/>
</dbReference>
<dbReference type="SUPFAM" id="SSF56784">
    <property type="entry name" value="HAD-like"/>
    <property type="match status" value="1"/>
</dbReference>